<proteinExistence type="predicted"/>
<evidence type="ECO:0000313" key="1">
    <source>
        <dbReference type="EMBL" id="KAJ8411401.1"/>
    </source>
</evidence>
<dbReference type="EMBL" id="JAINUG010000023">
    <property type="protein sequence ID" value="KAJ8411401.1"/>
    <property type="molecule type" value="Genomic_DNA"/>
</dbReference>
<sequence>MGAPRLLPLRASPREPRQTVAANARTTMADADADANRGVCKICSFSVTLHWRGSVPRNMELSCLLNSTRLSRACLTNADTLGAALSHQHFCGLPATLE</sequence>
<keyword evidence="2" id="KW-1185">Reference proteome</keyword>
<accession>A0AAD7WVS2</accession>
<protein>
    <submittedName>
        <fullName evidence="1">Uncharacterized protein</fullName>
    </submittedName>
</protein>
<dbReference type="AlphaFoldDB" id="A0AAD7WVS2"/>
<name>A0AAD7WVS2_9TELE</name>
<comment type="caution">
    <text evidence="1">The sequence shown here is derived from an EMBL/GenBank/DDBJ whole genome shotgun (WGS) entry which is preliminary data.</text>
</comment>
<gene>
    <name evidence="1" type="ORF">AAFF_G00174070</name>
</gene>
<reference evidence="1" key="1">
    <citation type="journal article" date="2023" name="Science">
        <title>Genome structures resolve the early diversification of teleost fishes.</title>
        <authorList>
            <person name="Parey E."/>
            <person name="Louis A."/>
            <person name="Montfort J."/>
            <person name="Bouchez O."/>
            <person name="Roques C."/>
            <person name="Iampietro C."/>
            <person name="Lluch J."/>
            <person name="Castinel A."/>
            <person name="Donnadieu C."/>
            <person name="Desvignes T."/>
            <person name="Floi Bucao C."/>
            <person name="Jouanno E."/>
            <person name="Wen M."/>
            <person name="Mejri S."/>
            <person name="Dirks R."/>
            <person name="Jansen H."/>
            <person name="Henkel C."/>
            <person name="Chen W.J."/>
            <person name="Zahm M."/>
            <person name="Cabau C."/>
            <person name="Klopp C."/>
            <person name="Thompson A.W."/>
            <person name="Robinson-Rechavi M."/>
            <person name="Braasch I."/>
            <person name="Lecointre G."/>
            <person name="Bobe J."/>
            <person name="Postlethwait J.H."/>
            <person name="Berthelot C."/>
            <person name="Roest Crollius H."/>
            <person name="Guiguen Y."/>
        </authorList>
    </citation>
    <scope>NUCLEOTIDE SEQUENCE</scope>
    <source>
        <strain evidence="1">NC1722</strain>
    </source>
</reference>
<organism evidence="1 2">
    <name type="scientific">Aldrovandia affinis</name>
    <dbReference type="NCBI Taxonomy" id="143900"/>
    <lineage>
        <taxon>Eukaryota</taxon>
        <taxon>Metazoa</taxon>
        <taxon>Chordata</taxon>
        <taxon>Craniata</taxon>
        <taxon>Vertebrata</taxon>
        <taxon>Euteleostomi</taxon>
        <taxon>Actinopterygii</taxon>
        <taxon>Neopterygii</taxon>
        <taxon>Teleostei</taxon>
        <taxon>Notacanthiformes</taxon>
        <taxon>Halosauridae</taxon>
        <taxon>Aldrovandia</taxon>
    </lineage>
</organism>
<dbReference type="Proteomes" id="UP001221898">
    <property type="component" value="Unassembled WGS sequence"/>
</dbReference>
<evidence type="ECO:0000313" key="2">
    <source>
        <dbReference type="Proteomes" id="UP001221898"/>
    </source>
</evidence>